<dbReference type="EMBL" id="CGBR01000027">
    <property type="protein sequence ID" value="CFQ70134.1"/>
    <property type="molecule type" value="Genomic_DNA"/>
</dbReference>
<dbReference type="RefSeq" id="WP_023160383.1">
    <property type="nucleotide sequence ID" value="NZ_CGBR01000027.1"/>
</dbReference>
<dbReference type="InterPro" id="IPR053861">
    <property type="entry name" value="Phage_Mu_Gp45_N"/>
</dbReference>
<evidence type="ECO:0000313" key="3">
    <source>
        <dbReference type="EMBL" id="CFQ70134.1"/>
    </source>
</evidence>
<feature type="region of interest" description="Disordered" evidence="1">
    <location>
        <begin position="167"/>
        <end position="188"/>
    </location>
</feature>
<dbReference type="InterPro" id="IPR013046">
    <property type="entry name" value="GpV/Gp45"/>
</dbReference>
<evidence type="ECO:0000256" key="1">
    <source>
        <dbReference type="SAM" id="MobiDB-lite"/>
    </source>
</evidence>
<sequence>MSRLLDGIQRGLSNMLVRAVVRRLDSSSKNQMLQIQMIADELKDNIEHLEPYGFTSAAHKGAEAFAAFPDGDRSHGVVLVVADRRYRIKGLESGEVAIYSDEGDSIILKRGNQIELNTKQFIVNAEEKAVFNTPLIEASGQIKVQGNVESAADVQDKTGTMAAMRGQFNSHTHPHGEPNTDKPNQKME</sequence>
<feature type="compositionally biased region" description="Basic and acidic residues" evidence="1">
    <location>
        <begin position="174"/>
        <end position="188"/>
    </location>
</feature>
<accession>A0A0T7P8M6</accession>
<dbReference type="AlphaFoldDB" id="A0A0T7P8M6"/>
<gene>
    <name evidence="3" type="ORF">ERS137941_03252</name>
</gene>
<evidence type="ECO:0000313" key="4">
    <source>
        <dbReference type="Proteomes" id="UP000048841"/>
    </source>
</evidence>
<dbReference type="Proteomes" id="UP000048841">
    <property type="component" value="Unassembled WGS sequence"/>
</dbReference>
<dbReference type="Pfam" id="PF06890">
    <property type="entry name" value="Phage_Mu_Gp45"/>
    <property type="match status" value="1"/>
</dbReference>
<name>A0A0T7P8M6_YEREN</name>
<dbReference type="PIRSF" id="PIRSF012337">
    <property type="entry name" value="gp45"/>
    <property type="match status" value="1"/>
</dbReference>
<evidence type="ECO:0000259" key="2">
    <source>
        <dbReference type="Pfam" id="PF06890"/>
    </source>
</evidence>
<organism evidence="3 4">
    <name type="scientific">Yersinia enterocolitica</name>
    <dbReference type="NCBI Taxonomy" id="630"/>
    <lineage>
        <taxon>Bacteria</taxon>
        <taxon>Pseudomonadati</taxon>
        <taxon>Pseudomonadota</taxon>
        <taxon>Gammaproteobacteria</taxon>
        <taxon>Enterobacterales</taxon>
        <taxon>Yersiniaceae</taxon>
        <taxon>Yersinia</taxon>
    </lineage>
</organism>
<dbReference type="NCBIfam" id="TIGR01644">
    <property type="entry name" value="phage_P2_V"/>
    <property type="match status" value="1"/>
</dbReference>
<dbReference type="InterPro" id="IPR014462">
    <property type="entry name" value="Phage_Mu_Gp45"/>
</dbReference>
<reference evidence="3 4" key="1">
    <citation type="submission" date="2015-03" db="EMBL/GenBank/DDBJ databases">
        <authorList>
            <person name="Murphy D."/>
        </authorList>
    </citation>
    <scope>NUCLEOTIDE SEQUENCE [LARGE SCALE GENOMIC DNA]</scope>
    <source>
        <strain evidence="3 4">IP26249</strain>
    </source>
</reference>
<proteinExistence type="predicted"/>
<feature type="domain" description="Bacteriophage Mu Gp45 N-terminal" evidence="2">
    <location>
        <begin position="18"/>
        <end position="85"/>
    </location>
</feature>
<protein>
    <submittedName>
        <fullName evidence="3">Phage baseplate assembly protein V</fullName>
    </submittedName>
</protein>